<comment type="caution">
    <text evidence="2">The sequence shown here is derived from an EMBL/GenBank/DDBJ whole genome shotgun (WGS) entry which is preliminary data.</text>
</comment>
<dbReference type="OrthoDB" id="117366at2"/>
<dbReference type="RefSeq" id="WP_060929125.1">
    <property type="nucleotide sequence ID" value="NZ_KQ955265.1"/>
</dbReference>
<dbReference type="PANTHER" id="PTHR34408">
    <property type="entry name" value="FAMILY PROTEIN, PUTATIVE-RELATED"/>
    <property type="match status" value="1"/>
</dbReference>
<proteinExistence type="predicted"/>
<dbReference type="InterPro" id="IPR036028">
    <property type="entry name" value="SH3-like_dom_sf"/>
</dbReference>
<dbReference type="InterPro" id="IPR052354">
    <property type="entry name" value="Cell_Wall_Dynamics_Protein"/>
</dbReference>
<organism evidence="2 3">
    <name type="scientific">Anaerococcus tetradius</name>
    <dbReference type="NCBI Taxonomy" id="33036"/>
    <lineage>
        <taxon>Bacteria</taxon>
        <taxon>Bacillati</taxon>
        <taxon>Bacillota</taxon>
        <taxon>Tissierellia</taxon>
        <taxon>Tissierellales</taxon>
        <taxon>Peptoniphilaceae</taxon>
        <taxon>Anaerococcus</taxon>
    </lineage>
</organism>
<dbReference type="SUPFAM" id="SSF50044">
    <property type="entry name" value="SH3-domain"/>
    <property type="match status" value="1"/>
</dbReference>
<evidence type="ECO:0000259" key="1">
    <source>
        <dbReference type="PROSITE" id="PS51781"/>
    </source>
</evidence>
<sequence>MNRLTKYALAAALVLPTVFSIGSKEAKADRINLDTNKAKVVNVRNSAEEKNNVIGQIKDSNKSYEVLGKANGWYRIDFEGKEAFVGTSWFKLTAETEVIAPANFRDAAKLSSKVIKVLNEGDIVEVIEEADNGFVKVKHNGEEGYIYNNLLKSFNERNKNAKEKKKVAKKANNNSQTYQEPSYTYTEEVTYYDNGSNNGSQDYSEEDNSSYKGDSNWAKEWIAQRESGGSYTAYNPNGGYYGRYQLNPALVSYGASPAEQEAAADSYVYGRYGSWENAQAFWANNGWY</sequence>
<dbReference type="PATRIC" id="fig|33036.3.peg.578"/>
<keyword evidence="3" id="KW-1185">Reference proteome</keyword>
<dbReference type="Pfam" id="PF08239">
    <property type="entry name" value="SH3_3"/>
    <property type="match status" value="2"/>
</dbReference>
<dbReference type="Proteomes" id="UP000070383">
    <property type="component" value="Unassembled WGS sequence"/>
</dbReference>
<dbReference type="SMART" id="SM00287">
    <property type="entry name" value="SH3b"/>
    <property type="match status" value="2"/>
</dbReference>
<reference evidence="3" key="1">
    <citation type="submission" date="2016-01" db="EMBL/GenBank/DDBJ databases">
        <authorList>
            <person name="Mitreva M."/>
            <person name="Pepin K.H."/>
            <person name="Mihindukulasuriya K.A."/>
            <person name="Fulton R."/>
            <person name="Fronick C."/>
            <person name="O'Laughlin M."/>
            <person name="Miner T."/>
            <person name="Herter B."/>
            <person name="Rosa B.A."/>
            <person name="Cordes M."/>
            <person name="Tomlinson C."/>
            <person name="Wollam A."/>
            <person name="Palsikar V.B."/>
            <person name="Mardis E.R."/>
            <person name="Wilson R.K."/>
        </authorList>
    </citation>
    <scope>NUCLEOTIDE SEQUENCE [LARGE SCALE GENOMIC DNA]</scope>
    <source>
        <strain evidence="3">MJR8151</strain>
    </source>
</reference>
<protein>
    <submittedName>
        <fullName evidence="2">SH3 domain protein</fullName>
    </submittedName>
</protein>
<name>A0A133KGC5_9FIRM</name>
<evidence type="ECO:0000313" key="3">
    <source>
        <dbReference type="Proteomes" id="UP000070383"/>
    </source>
</evidence>
<dbReference type="Gene3D" id="2.30.30.40">
    <property type="entry name" value="SH3 Domains"/>
    <property type="match status" value="2"/>
</dbReference>
<dbReference type="InterPro" id="IPR003646">
    <property type="entry name" value="SH3-like_bac-type"/>
</dbReference>
<dbReference type="PROSITE" id="PS51781">
    <property type="entry name" value="SH3B"/>
    <property type="match status" value="1"/>
</dbReference>
<accession>A0A133KGC5</accession>
<feature type="domain" description="SH3b" evidence="1">
    <location>
        <begin position="92"/>
        <end position="155"/>
    </location>
</feature>
<evidence type="ECO:0000313" key="2">
    <source>
        <dbReference type="EMBL" id="KWZ78568.1"/>
    </source>
</evidence>
<dbReference type="AlphaFoldDB" id="A0A133KGC5"/>
<dbReference type="STRING" id="33036.HMPREF3200_00579"/>
<dbReference type="EMBL" id="LRPM01000022">
    <property type="protein sequence ID" value="KWZ78568.1"/>
    <property type="molecule type" value="Genomic_DNA"/>
</dbReference>
<gene>
    <name evidence="2" type="ORF">HMPREF3200_00579</name>
</gene>